<comment type="caution">
    <text evidence="1">The sequence shown here is derived from an EMBL/GenBank/DDBJ whole genome shotgun (WGS) entry which is preliminary data.</text>
</comment>
<dbReference type="RefSeq" id="WP_006943225.1">
    <property type="nucleotide sequence ID" value="NZ_GL538212.1"/>
</dbReference>
<proteinExistence type="predicted"/>
<evidence type="ECO:0000313" key="2">
    <source>
        <dbReference type="Proteomes" id="UP000003195"/>
    </source>
</evidence>
<protein>
    <submittedName>
        <fullName evidence="1">Uncharacterized protein</fullName>
    </submittedName>
</protein>
<dbReference type="eggNOG" id="COG0695">
    <property type="taxonomic scope" value="Bacteria"/>
</dbReference>
<dbReference type="Gene3D" id="3.40.30.10">
    <property type="entry name" value="Glutaredoxin"/>
    <property type="match status" value="1"/>
</dbReference>
<dbReference type="AlphaFoldDB" id="E2ZEB6"/>
<keyword evidence="2" id="KW-1185">Reference proteome</keyword>
<dbReference type="InterPro" id="IPR036249">
    <property type="entry name" value="Thioredoxin-like_sf"/>
</dbReference>
<dbReference type="HOGENOM" id="CLU_090389_20_1_9"/>
<gene>
    <name evidence="1" type="ORF">HMPREF9429_01818</name>
</gene>
<dbReference type="PROSITE" id="PS51354">
    <property type="entry name" value="GLUTAREDOXIN_2"/>
    <property type="match status" value="1"/>
</dbReference>
<reference evidence="1 2" key="1">
    <citation type="submission" date="2010-08" db="EMBL/GenBank/DDBJ databases">
        <authorList>
            <person name="Weinstock G."/>
            <person name="Sodergren E."/>
            <person name="Clifton S."/>
            <person name="Fulton L."/>
            <person name="Fulton B."/>
            <person name="Courtney L."/>
            <person name="Fronick C."/>
            <person name="Harrison M."/>
            <person name="Strong C."/>
            <person name="Farmer C."/>
            <person name="Delahaunty K."/>
            <person name="Markovic C."/>
            <person name="Hall O."/>
            <person name="Minx P."/>
            <person name="Tomlinson C."/>
            <person name="Mitreva M."/>
            <person name="Hou S."/>
            <person name="Chen J."/>
            <person name="Wollam A."/>
            <person name="Pepin K.H."/>
            <person name="Johnson M."/>
            <person name="Bhonagiri V."/>
            <person name="Zhang X."/>
            <person name="Suruliraj S."/>
            <person name="Warren W."/>
            <person name="Chinwalla A."/>
            <person name="Mardis E.R."/>
            <person name="Wilson R.K."/>
        </authorList>
    </citation>
    <scope>NUCLEOTIDE SEQUENCE [LARGE SCALE GENOMIC DNA]</scope>
    <source>
        <strain evidence="1 2">F0359</strain>
    </source>
</reference>
<accession>E2ZEB6</accession>
<dbReference type="EMBL" id="AECS01000049">
    <property type="protein sequence ID" value="EFQ03390.1"/>
    <property type="molecule type" value="Genomic_DNA"/>
</dbReference>
<dbReference type="STRING" id="706434.HMPREF9429_01818"/>
<name>E2ZEB6_9FIRM</name>
<dbReference type="SUPFAM" id="SSF52833">
    <property type="entry name" value="Thioredoxin-like"/>
    <property type="match status" value="1"/>
</dbReference>
<dbReference type="OrthoDB" id="5348456at2"/>
<sequence>MEKITAFYLHECPYCANAKKAIGELIEENPAYKDIPLTWYEETENPDIVAGHVYEYVPNFFVGDKKVYEAHPGESYGETKFYIKKVFDDLLK</sequence>
<organism evidence="1 2">
    <name type="scientific">Megasphaera micronuciformis F0359</name>
    <dbReference type="NCBI Taxonomy" id="706434"/>
    <lineage>
        <taxon>Bacteria</taxon>
        <taxon>Bacillati</taxon>
        <taxon>Bacillota</taxon>
        <taxon>Negativicutes</taxon>
        <taxon>Veillonellales</taxon>
        <taxon>Veillonellaceae</taxon>
        <taxon>Megasphaera</taxon>
    </lineage>
</organism>
<evidence type="ECO:0000313" key="1">
    <source>
        <dbReference type="EMBL" id="EFQ03390.1"/>
    </source>
</evidence>
<dbReference type="Proteomes" id="UP000003195">
    <property type="component" value="Unassembled WGS sequence"/>
</dbReference>